<dbReference type="InterPro" id="IPR005171">
    <property type="entry name" value="Cyt_c_oxidase_su4_prok"/>
</dbReference>
<gene>
    <name evidence="15" type="ORF">CJP73_13750</name>
</gene>
<evidence type="ECO:0000256" key="4">
    <source>
        <dbReference type="ARBA" id="ARBA00014689"/>
    </source>
</evidence>
<keyword evidence="7 14" id="KW-1133">Transmembrane helix</keyword>
<comment type="subcellular location">
    <subcellularLocation>
        <location evidence="1">Cell membrane</location>
        <topology evidence="1">Multi-pass membrane protein</topology>
    </subcellularLocation>
</comment>
<evidence type="ECO:0000313" key="16">
    <source>
        <dbReference type="Proteomes" id="UP000266206"/>
    </source>
</evidence>
<sequence>MNQGVSSTEHHEESAEQRDYIKGLMLAFILTVASFSVVWFKLLTGPAALILLGILALVQGAAQIRYFLHVDGRSHRDDLLLILFTSLIVLIIVGGTIWILWNQHARMM</sequence>
<dbReference type="GO" id="GO:0019646">
    <property type="term" value="P:aerobic electron transport chain"/>
    <property type="evidence" value="ECO:0007669"/>
    <property type="project" value="TreeGrafter"/>
</dbReference>
<dbReference type="PANTHER" id="PTHR36835">
    <property type="entry name" value="CYTOCHROME BO(3) UBIQUINOL OXIDASE SUBUNIT 4"/>
    <property type="match status" value="1"/>
</dbReference>
<keyword evidence="8 14" id="KW-0472">Membrane</keyword>
<evidence type="ECO:0000256" key="8">
    <source>
        <dbReference type="ARBA" id="ARBA00023136"/>
    </source>
</evidence>
<feature type="transmembrane region" description="Helical" evidence="14">
    <location>
        <begin position="46"/>
        <end position="68"/>
    </location>
</feature>
<protein>
    <recommendedName>
        <fullName evidence="4">Cytochrome bo(3) ubiquinol oxidase subunit 4</fullName>
    </recommendedName>
    <alternativeName>
        <fullName evidence="13">Cytochrome o ubiquinol oxidase subunit 4</fullName>
    </alternativeName>
    <alternativeName>
        <fullName evidence="10">Oxidase bo(3) subunit 4</fullName>
    </alternativeName>
    <alternativeName>
        <fullName evidence="11">Ubiquinol oxidase polypeptide IV</fullName>
    </alternativeName>
    <alternativeName>
        <fullName evidence="12">Ubiquinol oxidase subunit 4</fullName>
    </alternativeName>
</protein>
<dbReference type="GO" id="GO:0005886">
    <property type="term" value="C:plasma membrane"/>
    <property type="evidence" value="ECO:0007669"/>
    <property type="project" value="UniProtKB-SubCell"/>
</dbReference>
<keyword evidence="5" id="KW-1003">Cell membrane</keyword>
<dbReference type="OrthoDB" id="7278008at2"/>
<dbReference type="Pfam" id="PF03626">
    <property type="entry name" value="COX4_pro"/>
    <property type="match status" value="1"/>
</dbReference>
<evidence type="ECO:0000256" key="12">
    <source>
        <dbReference type="ARBA" id="ARBA00031887"/>
    </source>
</evidence>
<dbReference type="GO" id="GO:0009486">
    <property type="term" value="F:cytochrome bo3 ubiquinol oxidase activity"/>
    <property type="evidence" value="ECO:0007669"/>
    <property type="project" value="TreeGrafter"/>
</dbReference>
<keyword evidence="6 14" id="KW-0812">Transmembrane</keyword>
<reference evidence="15 16" key="1">
    <citation type="submission" date="2017-08" db="EMBL/GenBank/DDBJ databases">
        <title>Pusillimonas indicus sp. nov., a member of the family Alcaligenaceae isolated from surface seawater.</title>
        <authorList>
            <person name="Li J."/>
        </authorList>
    </citation>
    <scope>NUCLEOTIDE SEQUENCE [LARGE SCALE GENOMIC DNA]</scope>
    <source>
        <strain evidence="15 16">L52-1-41</strain>
    </source>
</reference>
<evidence type="ECO:0000256" key="7">
    <source>
        <dbReference type="ARBA" id="ARBA00022989"/>
    </source>
</evidence>
<name>A0A3A1YUC1_9BURK</name>
<dbReference type="Proteomes" id="UP000266206">
    <property type="component" value="Unassembled WGS sequence"/>
</dbReference>
<evidence type="ECO:0000256" key="6">
    <source>
        <dbReference type="ARBA" id="ARBA00022692"/>
    </source>
</evidence>
<dbReference type="RefSeq" id="WP_119516816.1">
    <property type="nucleotide sequence ID" value="NZ_NQYH01000014.1"/>
</dbReference>
<evidence type="ECO:0000256" key="2">
    <source>
        <dbReference type="ARBA" id="ARBA00008079"/>
    </source>
</evidence>
<dbReference type="GO" id="GO:0015990">
    <property type="term" value="P:electron transport coupled proton transport"/>
    <property type="evidence" value="ECO:0007669"/>
    <property type="project" value="TreeGrafter"/>
</dbReference>
<evidence type="ECO:0000256" key="5">
    <source>
        <dbReference type="ARBA" id="ARBA00022475"/>
    </source>
</evidence>
<evidence type="ECO:0000256" key="9">
    <source>
        <dbReference type="ARBA" id="ARBA00025694"/>
    </source>
</evidence>
<comment type="caution">
    <text evidence="15">The sequence shown here is derived from an EMBL/GenBank/DDBJ whole genome shotgun (WGS) entry which is preliminary data.</text>
</comment>
<proteinExistence type="inferred from homology"/>
<evidence type="ECO:0000256" key="13">
    <source>
        <dbReference type="ARBA" id="ARBA00032185"/>
    </source>
</evidence>
<comment type="similarity">
    <text evidence="2">Belongs to the cytochrome c oxidase bacterial subunit 4 family.</text>
</comment>
<evidence type="ECO:0000256" key="10">
    <source>
        <dbReference type="ARBA" id="ARBA00030071"/>
    </source>
</evidence>
<dbReference type="PANTHER" id="PTHR36835:SF1">
    <property type="entry name" value="CYTOCHROME BO(3) UBIQUINOL OXIDASE SUBUNIT 4"/>
    <property type="match status" value="1"/>
</dbReference>
<dbReference type="EMBL" id="NQYH01000014">
    <property type="protein sequence ID" value="RIY39667.1"/>
    <property type="molecule type" value="Genomic_DNA"/>
</dbReference>
<comment type="subunit">
    <text evidence="3">Heterooctamer of two A chains, two B chains, two C chains and two D chains.</text>
</comment>
<dbReference type="GO" id="GO:0015078">
    <property type="term" value="F:proton transmembrane transporter activity"/>
    <property type="evidence" value="ECO:0007669"/>
    <property type="project" value="TreeGrafter"/>
</dbReference>
<dbReference type="InterPro" id="IPR050968">
    <property type="entry name" value="Cytochrome_c_oxidase_bac_sub4"/>
</dbReference>
<comment type="function">
    <text evidence="9">Cytochrome bo(3) ubiquinol terminal oxidase is the component of the aerobic respiratory chain of E.coli that predominates when cells are grown at high aeration. Has proton pump activity across the membrane in addition to electron transfer, pumping 2 protons/electron.</text>
</comment>
<evidence type="ECO:0000256" key="14">
    <source>
        <dbReference type="SAM" id="Phobius"/>
    </source>
</evidence>
<evidence type="ECO:0000256" key="3">
    <source>
        <dbReference type="ARBA" id="ARBA00011700"/>
    </source>
</evidence>
<evidence type="ECO:0000256" key="11">
    <source>
        <dbReference type="ARBA" id="ARBA00030211"/>
    </source>
</evidence>
<dbReference type="GO" id="GO:0009319">
    <property type="term" value="C:cytochrome o ubiquinol oxidase complex"/>
    <property type="evidence" value="ECO:0007669"/>
    <property type="project" value="TreeGrafter"/>
</dbReference>
<evidence type="ECO:0000313" key="15">
    <source>
        <dbReference type="EMBL" id="RIY39667.1"/>
    </source>
</evidence>
<dbReference type="AlphaFoldDB" id="A0A3A1YUC1"/>
<accession>A0A3A1YUC1</accession>
<feature type="transmembrane region" description="Helical" evidence="14">
    <location>
        <begin position="80"/>
        <end position="101"/>
    </location>
</feature>
<feature type="transmembrane region" description="Helical" evidence="14">
    <location>
        <begin position="20"/>
        <end position="40"/>
    </location>
</feature>
<organism evidence="15 16">
    <name type="scientific">Neopusillimonas maritima</name>
    <dbReference type="NCBI Taxonomy" id="2026239"/>
    <lineage>
        <taxon>Bacteria</taxon>
        <taxon>Pseudomonadati</taxon>
        <taxon>Pseudomonadota</taxon>
        <taxon>Betaproteobacteria</taxon>
        <taxon>Burkholderiales</taxon>
        <taxon>Alcaligenaceae</taxon>
        <taxon>Neopusillimonas</taxon>
    </lineage>
</organism>
<evidence type="ECO:0000256" key="1">
    <source>
        <dbReference type="ARBA" id="ARBA00004651"/>
    </source>
</evidence>